<dbReference type="AlphaFoldDB" id="V8NHR2"/>
<comment type="caution">
    <text evidence="2">The sequence shown here is derived from an EMBL/GenBank/DDBJ whole genome shotgun (WGS) entry which is preliminary data.</text>
</comment>
<protein>
    <submittedName>
        <fullName evidence="2">Zinc finger CCCH domain-containing protein 13</fullName>
    </submittedName>
</protein>
<evidence type="ECO:0000313" key="3">
    <source>
        <dbReference type="Proteomes" id="UP000018936"/>
    </source>
</evidence>
<feature type="compositionally biased region" description="Basic and acidic residues" evidence="1">
    <location>
        <begin position="198"/>
        <end position="232"/>
    </location>
</feature>
<dbReference type="Proteomes" id="UP000018936">
    <property type="component" value="Unassembled WGS sequence"/>
</dbReference>
<evidence type="ECO:0000256" key="1">
    <source>
        <dbReference type="SAM" id="MobiDB-lite"/>
    </source>
</evidence>
<feature type="compositionally biased region" description="Basic and acidic residues" evidence="1">
    <location>
        <begin position="116"/>
        <end position="191"/>
    </location>
</feature>
<gene>
    <name evidence="2" type="primary">ZC3H13</name>
    <name evidence="2" type="ORF">L345_12407</name>
</gene>
<dbReference type="EMBL" id="AZIM01003617">
    <property type="protein sequence ID" value="ETE61839.1"/>
    <property type="molecule type" value="Genomic_DNA"/>
</dbReference>
<reference evidence="2 3" key="1">
    <citation type="journal article" date="2013" name="Proc. Natl. Acad. Sci. U.S.A.">
        <title>The king cobra genome reveals dynamic gene evolution and adaptation in the snake venom system.</title>
        <authorList>
            <person name="Vonk F.J."/>
            <person name="Casewell N.R."/>
            <person name="Henkel C.V."/>
            <person name="Heimberg A.M."/>
            <person name="Jansen H.J."/>
            <person name="McCleary R.J."/>
            <person name="Kerkkamp H.M."/>
            <person name="Vos R.A."/>
            <person name="Guerreiro I."/>
            <person name="Calvete J.J."/>
            <person name="Wuster W."/>
            <person name="Woods A.E."/>
            <person name="Logan J.M."/>
            <person name="Harrison R.A."/>
            <person name="Castoe T.A."/>
            <person name="de Koning A.P."/>
            <person name="Pollock D.D."/>
            <person name="Yandell M."/>
            <person name="Calderon D."/>
            <person name="Renjifo C."/>
            <person name="Currier R.B."/>
            <person name="Salgado D."/>
            <person name="Pla D."/>
            <person name="Sanz L."/>
            <person name="Hyder A.S."/>
            <person name="Ribeiro J.M."/>
            <person name="Arntzen J.W."/>
            <person name="van den Thillart G.E."/>
            <person name="Boetzer M."/>
            <person name="Pirovano W."/>
            <person name="Dirks R.P."/>
            <person name="Spaink H.P."/>
            <person name="Duboule D."/>
            <person name="McGlinn E."/>
            <person name="Kini R.M."/>
            <person name="Richardson M.K."/>
        </authorList>
    </citation>
    <scope>NUCLEOTIDE SEQUENCE</scope>
    <source>
        <tissue evidence="2">Blood</tissue>
    </source>
</reference>
<feature type="region of interest" description="Disordered" evidence="1">
    <location>
        <begin position="114"/>
        <end position="232"/>
    </location>
</feature>
<sequence>MEWSVLLAHCPSCRQCRVLFSSYILIVPSKSSTSRPPHHSLDIPNSSNISNSSQKHLDAWHPDLSPAPFTDVCKKGKGFVCDACCRFRPQDLPFLSPLHFTSLLLDSNLKSPYKVQRQEKEGGEKKKSMQLDREKEPITDHRKAEEEKEGGEREKRLEGELRARRLRLESRQERRERERGARERSREERERKERKREKREEQRREREREKERREETEGRERGEDRGEREEKR</sequence>
<name>V8NHR2_OPHHA</name>
<keyword evidence="3" id="KW-1185">Reference proteome</keyword>
<accession>V8NHR2</accession>
<feature type="non-terminal residue" evidence="2">
    <location>
        <position position="1"/>
    </location>
</feature>
<evidence type="ECO:0000313" key="2">
    <source>
        <dbReference type="EMBL" id="ETE61839.1"/>
    </source>
</evidence>
<organism evidence="2 3">
    <name type="scientific">Ophiophagus hannah</name>
    <name type="common">King cobra</name>
    <name type="synonym">Naja hannah</name>
    <dbReference type="NCBI Taxonomy" id="8665"/>
    <lineage>
        <taxon>Eukaryota</taxon>
        <taxon>Metazoa</taxon>
        <taxon>Chordata</taxon>
        <taxon>Craniata</taxon>
        <taxon>Vertebrata</taxon>
        <taxon>Euteleostomi</taxon>
        <taxon>Lepidosauria</taxon>
        <taxon>Squamata</taxon>
        <taxon>Bifurcata</taxon>
        <taxon>Unidentata</taxon>
        <taxon>Episquamata</taxon>
        <taxon>Toxicofera</taxon>
        <taxon>Serpentes</taxon>
        <taxon>Colubroidea</taxon>
        <taxon>Elapidae</taxon>
        <taxon>Elapinae</taxon>
        <taxon>Ophiophagus</taxon>
    </lineage>
</organism>
<proteinExistence type="predicted"/>